<protein>
    <submittedName>
        <fullName evidence="6">NLP/P60 protein</fullName>
    </submittedName>
</protein>
<dbReference type="InterPro" id="IPR036582">
    <property type="entry name" value="Mao_N_sf"/>
</dbReference>
<sequence>MFKSSGLAKMSLLLALALAMLTIGGCGGGHRANRETGTGMKQRTASLMVAGRTNVYRVPVYEEAGGRVWIPIAEAVRPMGLKLHEANGITAIGDTDVAYVVRTDSSQALAGDNPIVLPQAPRQLGNKLYLTRQSLARLFGTNVDWDRKLYRLNVEALDDREMLNDAKGRVTAKGMVDAKSETMEPLAAPPDVDEHAMVEYAKGFLGTPYQFGADAYEQSRRFDCSSFTRHVFDHFGIDLPRSSRAQSQLGSTVEENDLRPGDLMFFYTPNRYESNKIVGHVGLYAGNGKFIQTYGDPGVVVSDFNAYWQGRFLFGKRVSQ</sequence>
<evidence type="ECO:0000256" key="3">
    <source>
        <dbReference type="ARBA" id="ARBA00022801"/>
    </source>
</evidence>
<evidence type="ECO:0000256" key="2">
    <source>
        <dbReference type="ARBA" id="ARBA00022670"/>
    </source>
</evidence>
<dbReference type="PANTHER" id="PTHR47053">
    <property type="entry name" value="MUREIN DD-ENDOPEPTIDASE MEPH-RELATED"/>
    <property type="match status" value="1"/>
</dbReference>
<dbReference type="eggNOG" id="COG0791">
    <property type="taxonomic scope" value="Bacteria"/>
</dbReference>
<dbReference type="AlphaFoldDB" id="E0IAT5"/>
<keyword evidence="7" id="KW-1185">Reference proteome</keyword>
<keyword evidence="3" id="KW-0378">Hydrolase</keyword>
<organism evidence="6 7">
    <name type="scientific">Paenibacillus curdlanolyticus YK9</name>
    <dbReference type="NCBI Taxonomy" id="717606"/>
    <lineage>
        <taxon>Bacteria</taxon>
        <taxon>Bacillati</taxon>
        <taxon>Bacillota</taxon>
        <taxon>Bacilli</taxon>
        <taxon>Bacillales</taxon>
        <taxon>Paenibacillaceae</taxon>
        <taxon>Paenibacillus</taxon>
    </lineage>
</organism>
<dbReference type="PROSITE" id="PS51935">
    <property type="entry name" value="NLPC_P60"/>
    <property type="match status" value="1"/>
</dbReference>
<dbReference type="SUPFAM" id="SSF55383">
    <property type="entry name" value="Copper amine oxidase, domain N"/>
    <property type="match status" value="1"/>
</dbReference>
<gene>
    <name evidence="6" type="ORF">PaecuDRAFT_2925</name>
</gene>
<dbReference type="GO" id="GO:0006508">
    <property type="term" value="P:proteolysis"/>
    <property type="evidence" value="ECO:0007669"/>
    <property type="project" value="UniProtKB-KW"/>
</dbReference>
<reference evidence="6 7" key="1">
    <citation type="submission" date="2010-07" db="EMBL/GenBank/DDBJ databases">
        <title>The draft genome of Paenibacillus curdlanolyticus YK9.</title>
        <authorList>
            <consortium name="US DOE Joint Genome Institute (JGI-PGF)"/>
            <person name="Lucas S."/>
            <person name="Copeland A."/>
            <person name="Lapidus A."/>
            <person name="Cheng J.-F."/>
            <person name="Bruce D."/>
            <person name="Goodwin L."/>
            <person name="Pitluck S."/>
            <person name="Land M.L."/>
            <person name="Hauser L."/>
            <person name="Chang Y.-J."/>
            <person name="Jeffries C."/>
            <person name="Anderson I.J."/>
            <person name="Johnson E."/>
            <person name="Loganathan U."/>
            <person name="Mulhopadhyay B."/>
            <person name="Kyrpides N."/>
            <person name="Woyke T.J."/>
        </authorList>
    </citation>
    <scope>NUCLEOTIDE SEQUENCE [LARGE SCALE GENOMIC DNA]</scope>
    <source>
        <strain evidence="6 7">YK9</strain>
    </source>
</reference>
<dbReference type="SUPFAM" id="SSF54001">
    <property type="entry name" value="Cysteine proteinases"/>
    <property type="match status" value="1"/>
</dbReference>
<dbReference type="Gene3D" id="3.90.1720.10">
    <property type="entry name" value="endopeptidase domain like (from Nostoc punctiforme)"/>
    <property type="match status" value="1"/>
</dbReference>
<dbReference type="InterPro" id="IPR051202">
    <property type="entry name" value="Peptidase_C40"/>
</dbReference>
<keyword evidence="2" id="KW-0645">Protease</keyword>
<dbReference type="Pfam" id="PF07833">
    <property type="entry name" value="Cu_amine_oxidN1"/>
    <property type="match status" value="1"/>
</dbReference>
<dbReference type="RefSeq" id="WP_006038913.1">
    <property type="nucleotide sequence ID" value="NZ_AEDD01000007.1"/>
</dbReference>
<keyword evidence="4" id="KW-0788">Thiol protease</keyword>
<dbReference type="STRING" id="717606.PaecuDRAFT_2925"/>
<dbReference type="GO" id="GO:0008234">
    <property type="term" value="F:cysteine-type peptidase activity"/>
    <property type="evidence" value="ECO:0007669"/>
    <property type="project" value="UniProtKB-KW"/>
</dbReference>
<evidence type="ECO:0000313" key="6">
    <source>
        <dbReference type="EMBL" id="EFM10489.1"/>
    </source>
</evidence>
<evidence type="ECO:0000259" key="5">
    <source>
        <dbReference type="PROSITE" id="PS51935"/>
    </source>
</evidence>
<accession>E0IAT5</accession>
<dbReference type="Proteomes" id="UP000005387">
    <property type="component" value="Unassembled WGS sequence"/>
</dbReference>
<dbReference type="Pfam" id="PF00877">
    <property type="entry name" value="NLPC_P60"/>
    <property type="match status" value="1"/>
</dbReference>
<dbReference type="OrthoDB" id="9813118at2"/>
<evidence type="ECO:0000256" key="4">
    <source>
        <dbReference type="ARBA" id="ARBA00022807"/>
    </source>
</evidence>
<feature type="domain" description="NlpC/P60" evidence="5">
    <location>
        <begin position="191"/>
        <end position="319"/>
    </location>
</feature>
<dbReference type="PANTHER" id="PTHR47053:SF1">
    <property type="entry name" value="MUREIN DD-ENDOPEPTIDASE MEPH-RELATED"/>
    <property type="match status" value="1"/>
</dbReference>
<dbReference type="InterPro" id="IPR000064">
    <property type="entry name" value="NLP_P60_dom"/>
</dbReference>
<dbReference type="InterPro" id="IPR038765">
    <property type="entry name" value="Papain-like_cys_pep_sf"/>
</dbReference>
<evidence type="ECO:0000313" key="7">
    <source>
        <dbReference type="Proteomes" id="UP000005387"/>
    </source>
</evidence>
<comment type="similarity">
    <text evidence="1">Belongs to the peptidase C40 family.</text>
</comment>
<dbReference type="InterPro" id="IPR012854">
    <property type="entry name" value="Cu_amine_oxidase-like_N"/>
</dbReference>
<proteinExistence type="inferred from homology"/>
<dbReference type="PROSITE" id="PS51257">
    <property type="entry name" value="PROKAR_LIPOPROTEIN"/>
    <property type="match status" value="1"/>
</dbReference>
<dbReference type="EMBL" id="AEDD01000007">
    <property type="protein sequence ID" value="EFM10489.1"/>
    <property type="molecule type" value="Genomic_DNA"/>
</dbReference>
<evidence type="ECO:0000256" key="1">
    <source>
        <dbReference type="ARBA" id="ARBA00007074"/>
    </source>
</evidence>
<name>E0IAT5_9BACL</name>